<evidence type="ECO:0000259" key="4">
    <source>
        <dbReference type="PROSITE" id="PS50977"/>
    </source>
</evidence>
<name>A0A9X0YVL1_9BACI</name>
<keyword evidence="2 3" id="KW-0238">DNA-binding</keyword>
<feature type="domain" description="HTH tetR-type" evidence="4">
    <location>
        <begin position="9"/>
        <end position="69"/>
    </location>
</feature>
<gene>
    <name evidence="5" type="ORF">J2Z64_003801</name>
</gene>
<evidence type="ECO:0000313" key="5">
    <source>
        <dbReference type="EMBL" id="MBP2079503.1"/>
    </source>
</evidence>
<evidence type="ECO:0000313" key="6">
    <source>
        <dbReference type="Proteomes" id="UP001138793"/>
    </source>
</evidence>
<evidence type="ECO:0000256" key="2">
    <source>
        <dbReference type="ARBA" id="ARBA00023125"/>
    </source>
</evidence>
<dbReference type="Gene3D" id="1.10.357.10">
    <property type="entry name" value="Tetracycline Repressor, domain 2"/>
    <property type="match status" value="1"/>
</dbReference>
<comment type="caution">
    <text evidence="5">The sequence shown here is derived from an EMBL/GenBank/DDBJ whole genome shotgun (WGS) entry which is preliminary data.</text>
</comment>
<dbReference type="InterPro" id="IPR050624">
    <property type="entry name" value="HTH-type_Tx_Regulator"/>
</dbReference>
<dbReference type="OrthoDB" id="113732at2"/>
<dbReference type="RefSeq" id="WP_149475986.1">
    <property type="nucleotide sequence ID" value="NZ_JAGGMB010000017.1"/>
</dbReference>
<dbReference type="GO" id="GO:0003677">
    <property type="term" value="F:DNA binding"/>
    <property type="evidence" value="ECO:0007669"/>
    <property type="project" value="UniProtKB-UniRule"/>
</dbReference>
<evidence type="ECO:0000256" key="1">
    <source>
        <dbReference type="ARBA" id="ARBA00022491"/>
    </source>
</evidence>
<dbReference type="AlphaFoldDB" id="A0A9X0YVL1"/>
<evidence type="ECO:0000256" key="3">
    <source>
        <dbReference type="PROSITE-ProRule" id="PRU00335"/>
    </source>
</evidence>
<feature type="DNA-binding region" description="H-T-H motif" evidence="3">
    <location>
        <begin position="32"/>
        <end position="51"/>
    </location>
</feature>
<dbReference type="PRINTS" id="PR00455">
    <property type="entry name" value="HTHTETR"/>
</dbReference>
<protein>
    <submittedName>
        <fullName evidence="5">AcrR family transcriptional regulator</fullName>
    </submittedName>
</protein>
<sequence length="201" mass="23643">MDGFERRREQKKKDIIEAAIALFIKYGVQKVSIAEIAKEASVSQVTIYNYFESKSNLVQHTFQYYVDQIWDEMKHLLTSELPYEEKIKQLISFEKNMANSSTNNQFYQDLLKDYATGQSYVEEVYIKEGLPLLIEFVNDGKNQGFIDPSLSNEAILFYLQMFQEYMQRDDIVHTLLPISEDLTKLFFYGIVGERKNDYENT</sequence>
<dbReference type="PANTHER" id="PTHR43479:SF21">
    <property type="entry name" value="TRANSCRIPTIONAL REGULATOR, TETR FAMILY"/>
    <property type="match status" value="1"/>
</dbReference>
<accession>A0A9X0YVL1</accession>
<dbReference type="PANTHER" id="PTHR43479">
    <property type="entry name" value="ACREF/ENVCD OPERON REPRESSOR-RELATED"/>
    <property type="match status" value="1"/>
</dbReference>
<proteinExistence type="predicted"/>
<dbReference type="InterPro" id="IPR001647">
    <property type="entry name" value="HTH_TetR"/>
</dbReference>
<dbReference type="PROSITE" id="PS50977">
    <property type="entry name" value="HTH_TETR_2"/>
    <property type="match status" value="1"/>
</dbReference>
<keyword evidence="6" id="KW-1185">Reference proteome</keyword>
<dbReference type="Proteomes" id="UP001138793">
    <property type="component" value="Unassembled WGS sequence"/>
</dbReference>
<organism evidence="5 6">
    <name type="scientific">Oceanobacillus polygoni</name>
    <dbReference type="NCBI Taxonomy" id="1235259"/>
    <lineage>
        <taxon>Bacteria</taxon>
        <taxon>Bacillati</taxon>
        <taxon>Bacillota</taxon>
        <taxon>Bacilli</taxon>
        <taxon>Bacillales</taxon>
        <taxon>Bacillaceae</taxon>
        <taxon>Oceanobacillus</taxon>
    </lineage>
</organism>
<dbReference type="InterPro" id="IPR009057">
    <property type="entry name" value="Homeodomain-like_sf"/>
</dbReference>
<dbReference type="Pfam" id="PF00440">
    <property type="entry name" value="TetR_N"/>
    <property type="match status" value="1"/>
</dbReference>
<keyword evidence="1" id="KW-0678">Repressor</keyword>
<reference evidence="5" key="1">
    <citation type="submission" date="2021-03" db="EMBL/GenBank/DDBJ databases">
        <title>Genomic Encyclopedia of Type Strains, Phase IV (KMG-IV): sequencing the most valuable type-strain genomes for metagenomic binning, comparative biology and taxonomic classification.</title>
        <authorList>
            <person name="Goeker M."/>
        </authorList>
    </citation>
    <scope>NUCLEOTIDE SEQUENCE</scope>
    <source>
        <strain evidence="5">DSM 107338</strain>
    </source>
</reference>
<dbReference type="EMBL" id="JAGGMB010000017">
    <property type="protein sequence ID" value="MBP2079503.1"/>
    <property type="molecule type" value="Genomic_DNA"/>
</dbReference>
<dbReference type="SUPFAM" id="SSF46689">
    <property type="entry name" value="Homeodomain-like"/>
    <property type="match status" value="1"/>
</dbReference>